<dbReference type="Gene3D" id="3.40.50.1820">
    <property type="entry name" value="alpha/beta hydrolase"/>
    <property type="match status" value="2"/>
</dbReference>
<dbReference type="STRING" id="497964.CfE428DRAFT_0314"/>
<evidence type="ECO:0008006" key="4">
    <source>
        <dbReference type="Google" id="ProtNLM"/>
    </source>
</evidence>
<proteinExistence type="predicted"/>
<dbReference type="Proteomes" id="UP000005824">
    <property type="component" value="Unassembled WGS sequence"/>
</dbReference>
<evidence type="ECO:0000256" key="1">
    <source>
        <dbReference type="SAM" id="SignalP"/>
    </source>
</evidence>
<dbReference type="RefSeq" id="WP_006977641.1">
    <property type="nucleotide sequence ID" value="NZ_ABVL01000001.1"/>
</dbReference>
<dbReference type="eggNOG" id="COG0412">
    <property type="taxonomic scope" value="Bacteria"/>
</dbReference>
<organism evidence="2 3">
    <name type="scientific">Chthoniobacter flavus Ellin428</name>
    <dbReference type="NCBI Taxonomy" id="497964"/>
    <lineage>
        <taxon>Bacteria</taxon>
        <taxon>Pseudomonadati</taxon>
        <taxon>Verrucomicrobiota</taxon>
        <taxon>Spartobacteria</taxon>
        <taxon>Chthoniobacterales</taxon>
        <taxon>Chthoniobacteraceae</taxon>
        <taxon>Chthoniobacter</taxon>
    </lineage>
</organism>
<evidence type="ECO:0000313" key="2">
    <source>
        <dbReference type="EMBL" id="EDY22189.1"/>
    </source>
</evidence>
<protein>
    <recommendedName>
        <fullName evidence="4">Alpha/beta hydrolase family protein</fullName>
    </recommendedName>
</protein>
<dbReference type="AlphaFoldDB" id="B4CUF1"/>
<evidence type="ECO:0000313" key="3">
    <source>
        <dbReference type="Proteomes" id="UP000005824"/>
    </source>
</evidence>
<sequence precursor="true">MFAPFSKIALRKSTSGLTLAVLMTVAGVDIPRPATAAETAETTVDNKSTWHGFDRYDFVMDEETLAITPFKAPPGEGDGIKEPAKGQRRCVLVVPKEEAPGHPWSWRGCYWNHEPQTEIELLKHGFCIAYTSANATLKPGKEWDAWYAWLTEKRGLSPKPCFIGMSRGGQYSYLWATTHPDKVTCIYADNPACDRESLGRLGDLAANDVPLFHVCGSIDPLFPDCTAAIESIYPAFGGRISVMVKEGFGHHPHSLRDPKPIVDFILASVAEKSAPAPSYLGDKVRKSTFYGTEEAYEHFANDEADITYRGPFFTGSYDRYQFAVAGMDPFVTVLAPQKAAPGMPWVYRVGAAKRTDKVDLALLARGFHIVTGPVPYNANGPQLAQWNAVYKHFVEHGFSPKPAMEGSDAAAGEAYAWAIANPDKVSCIYAENPILRSLMSNDPLLDHLEPLAKAGVPLFHICGSLDPWLKDNTLALEKHYRELGGKITVVLEDGIGHSPLVVKDPQAAVDFIVSHTAK</sequence>
<feature type="signal peptide" evidence="1">
    <location>
        <begin position="1"/>
        <end position="36"/>
    </location>
</feature>
<comment type="caution">
    <text evidence="2">The sequence shown here is derived from an EMBL/GenBank/DDBJ whole genome shotgun (WGS) entry which is preliminary data.</text>
</comment>
<dbReference type="SUPFAM" id="SSF53474">
    <property type="entry name" value="alpha/beta-Hydrolases"/>
    <property type="match status" value="2"/>
</dbReference>
<dbReference type="EMBL" id="ABVL01000001">
    <property type="protein sequence ID" value="EDY22189.1"/>
    <property type="molecule type" value="Genomic_DNA"/>
</dbReference>
<gene>
    <name evidence="2" type="ORF">CfE428DRAFT_0314</name>
</gene>
<keyword evidence="1" id="KW-0732">Signal</keyword>
<dbReference type="InParanoid" id="B4CUF1"/>
<keyword evidence="3" id="KW-1185">Reference proteome</keyword>
<name>B4CUF1_9BACT</name>
<dbReference type="InterPro" id="IPR029058">
    <property type="entry name" value="AB_hydrolase_fold"/>
</dbReference>
<reference evidence="2 3" key="1">
    <citation type="journal article" date="2011" name="J. Bacteriol.">
        <title>Genome sequence of Chthoniobacter flavus Ellin428, an aerobic heterotrophic soil bacterium.</title>
        <authorList>
            <person name="Kant R."/>
            <person name="van Passel M.W."/>
            <person name="Palva A."/>
            <person name="Lucas S."/>
            <person name="Lapidus A."/>
            <person name="Glavina Del Rio T."/>
            <person name="Dalin E."/>
            <person name="Tice H."/>
            <person name="Bruce D."/>
            <person name="Goodwin L."/>
            <person name="Pitluck S."/>
            <person name="Larimer F.W."/>
            <person name="Land M.L."/>
            <person name="Hauser L."/>
            <person name="Sangwan P."/>
            <person name="de Vos W.M."/>
            <person name="Janssen P.H."/>
            <person name="Smidt H."/>
        </authorList>
    </citation>
    <scope>NUCLEOTIDE SEQUENCE [LARGE SCALE GENOMIC DNA]</scope>
    <source>
        <strain evidence="2 3">Ellin428</strain>
    </source>
</reference>
<feature type="chain" id="PRO_5002800180" description="Alpha/beta hydrolase family protein" evidence="1">
    <location>
        <begin position="37"/>
        <end position="518"/>
    </location>
</feature>
<accession>B4CUF1</accession>